<gene>
    <name evidence="2" type="ORF">UO65_5549</name>
</gene>
<dbReference type="STRING" id="909613.UO65_5549"/>
<dbReference type="Proteomes" id="UP000019277">
    <property type="component" value="Unassembled WGS sequence"/>
</dbReference>
<sequence>MIHEDPRAYLLGMEGAALLRAFTGHHDREFVRARLAEVRCILDTPMDPVDVERAGAVEGYGLWAASYDGEDNGAFPLDTPVLTEVLDGIAPGPALDAAAGTGRLTRLLLDRGHRVTAVDSSPDMLGHNPADDTRVGDLRALPVGDAEVDVVVCGLALTHVPDLGPVFAEFARVLRPGGHLVLSEVHPEAVARGSVPTVRGRGNRPMRLVTHEHLLGDYLRAALAAGLELRRFTEPVPPPAPPREASTDPGPWDVWPWSLAAMVPEATRAATGGRPAMLVAHWRRG</sequence>
<name>W7IRC9_9PSEU</name>
<dbReference type="PANTHER" id="PTHR43591">
    <property type="entry name" value="METHYLTRANSFERASE"/>
    <property type="match status" value="1"/>
</dbReference>
<dbReference type="Gene3D" id="3.40.50.150">
    <property type="entry name" value="Vaccinia Virus protein VP39"/>
    <property type="match status" value="1"/>
</dbReference>
<keyword evidence="3" id="KW-1185">Reference proteome</keyword>
<dbReference type="OrthoDB" id="9805171at2"/>
<dbReference type="eggNOG" id="COG2226">
    <property type="taxonomic scope" value="Bacteria"/>
</dbReference>
<protein>
    <submittedName>
        <fullName evidence="2">Methyltransferase type 11</fullName>
    </submittedName>
</protein>
<dbReference type="Pfam" id="PF08241">
    <property type="entry name" value="Methyltransf_11"/>
    <property type="match status" value="1"/>
</dbReference>
<accession>W7IRC9</accession>
<dbReference type="GO" id="GO:0032259">
    <property type="term" value="P:methylation"/>
    <property type="evidence" value="ECO:0007669"/>
    <property type="project" value="UniProtKB-KW"/>
</dbReference>
<keyword evidence="2" id="KW-0808">Transferase</keyword>
<organism evidence="2 3">
    <name type="scientific">Actinokineospora spheciospongiae</name>
    <dbReference type="NCBI Taxonomy" id="909613"/>
    <lineage>
        <taxon>Bacteria</taxon>
        <taxon>Bacillati</taxon>
        <taxon>Actinomycetota</taxon>
        <taxon>Actinomycetes</taxon>
        <taxon>Pseudonocardiales</taxon>
        <taxon>Pseudonocardiaceae</taxon>
        <taxon>Actinokineospora</taxon>
    </lineage>
</organism>
<keyword evidence="2" id="KW-0489">Methyltransferase</keyword>
<feature type="domain" description="Methyltransferase type 11" evidence="1">
    <location>
        <begin position="95"/>
        <end position="182"/>
    </location>
</feature>
<dbReference type="InterPro" id="IPR029063">
    <property type="entry name" value="SAM-dependent_MTases_sf"/>
</dbReference>
<dbReference type="CDD" id="cd02440">
    <property type="entry name" value="AdoMet_MTases"/>
    <property type="match status" value="1"/>
</dbReference>
<dbReference type="PATRIC" id="fig|909613.9.peg.5548"/>
<dbReference type="RefSeq" id="WP_035288053.1">
    <property type="nucleotide sequence ID" value="NZ_AYXG01000215.1"/>
</dbReference>
<dbReference type="AlphaFoldDB" id="W7IRC9"/>
<reference evidence="2 3" key="1">
    <citation type="journal article" date="2014" name="Genome Announc.">
        <title>Draft Genome Sequence of the Antitrypanosomally Active Sponge-Associated Bacterium Actinokineospora sp. Strain EG49.</title>
        <authorList>
            <person name="Harjes J."/>
            <person name="Ryu T."/>
            <person name="Abdelmohsen U.R."/>
            <person name="Moitinho-Silva L."/>
            <person name="Horn H."/>
            <person name="Ravasi T."/>
            <person name="Hentschel U."/>
        </authorList>
    </citation>
    <scope>NUCLEOTIDE SEQUENCE [LARGE SCALE GENOMIC DNA]</scope>
    <source>
        <strain evidence="2 3">EG49</strain>
    </source>
</reference>
<proteinExistence type="predicted"/>
<dbReference type="GO" id="GO:0008757">
    <property type="term" value="F:S-adenosylmethionine-dependent methyltransferase activity"/>
    <property type="evidence" value="ECO:0007669"/>
    <property type="project" value="InterPro"/>
</dbReference>
<evidence type="ECO:0000259" key="1">
    <source>
        <dbReference type="Pfam" id="PF08241"/>
    </source>
</evidence>
<evidence type="ECO:0000313" key="2">
    <source>
        <dbReference type="EMBL" id="EWC59202.1"/>
    </source>
</evidence>
<evidence type="ECO:0000313" key="3">
    <source>
        <dbReference type="Proteomes" id="UP000019277"/>
    </source>
</evidence>
<dbReference type="SUPFAM" id="SSF53335">
    <property type="entry name" value="S-adenosyl-L-methionine-dependent methyltransferases"/>
    <property type="match status" value="1"/>
</dbReference>
<dbReference type="InterPro" id="IPR013216">
    <property type="entry name" value="Methyltransf_11"/>
</dbReference>
<dbReference type="EMBL" id="AYXG01000215">
    <property type="protein sequence ID" value="EWC59202.1"/>
    <property type="molecule type" value="Genomic_DNA"/>
</dbReference>
<comment type="caution">
    <text evidence="2">The sequence shown here is derived from an EMBL/GenBank/DDBJ whole genome shotgun (WGS) entry which is preliminary data.</text>
</comment>